<evidence type="ECO:0000256" key="5">
    <source>
        <dbReference type="HAMAP-Rule" id="MF_01374"/>
    </source>
</evidence>
<dbReference type="SMART" id="SM00849">
    <property type="entry name" value="Lactamase_B"/>
    <property type="match status" value="1"/>
</dbReference>
<dbReference type="UniPathway" id="UPA00619">
    <property type="reaction ID" value="UER00676"/>
</dbReference>
<dbReference type="RefSeq" id="WP_044239657.1">
    <property type="nucleotide sequence ID" value="NZ_ASRX01000015.1"/>
</dbReference>
<evidence type="ECO:0000256" key="3">
    <source>
        <dbReference type="ARBA" id="ARBA00022801"/>
    </source>
</evidence>
<dbReference type="InterPro" id="IPR036866">
    <property type="entry name" value="RibonucZ/Hydroxyglut_hydro"/>
</dbReference>
<gene>
    <name evidence="5" type="primary">gloB</name>
    <name evidence="8" type="ORF">CAP_1770</name>
</gene>
<organism evidence="8 9">
    <name type="scientific">Chondromyces apiculatus DSM 436</name>
    <dbReference type="NCBI Taxonomy" id="1192034"/>
    <lineage>
        <taxon>Bacteria</taxon>
        <taxon>Pseudomonadati</taxon>
        <taxon>Myxococcota</taxon>
        <taxon>Polyangia</taxon>
        <taxon>Polyangiales</taxon>
        <taxon>Polyangiaceae</taxon>
        <taxon>Chondromyces</taxon>
    </lineage>
</organism>
<dbReference type="Pfam" id="PF00753">
    <property type="entry name" value="Lactamase_B"/>
    <property type="match status" value="1"/>
</dbReference>
<proteinExistence type="inferred from homology"/>
<accession>A0A017TCV1</accession>
<dbReference type="Gene3D" id="3.60.15.10">
    <property type="entry name" value="Ribonuclease Z/Hydroxyacylglutathione hydrolase-like"/>
    <property type="match status" value="1"/>
</dbReference>
<dbReference type="eggNOG" id="COG0491">
    <property type="taxonomic scope" value="Bacteria"/>
</dbReference>
<dbReference type="Pfam" id="PF16123">
    <property type="entry name" value="HAGH_C"/>
    <property type="match status" value="1"/>
</dbReference>
<dbReference type="GO" id="GO:0019243">
    <property type="term" value="P:methylglyoxal catabolic process to D-lactate via S-lactoyl-glutathione"/>
    <property type="evidence" value="ECO:0007669"/>
    <property type="project" value="UniProtKB-UniRule"/>
</dbReference>
<feature type="binding site" evidence="5">
    <location>
        <position position="113"/>
    </location>
    <ligand>
        <name>Zn(2+)</name>
        <dbReference type="ChEBI" id="CHEBI:29105"/>
        <label>1</label>
    </ligand>
</feature>
<sequence>MRILPIPCLSDNYAYLVHREGSDEAIVVDPSESEPVLRALDAEGLRLVAILNTHHHHDHVGGNEGLRARLGELPVYAHASDAGRVPAQTERVEEGQVVRAAGLEFTTLHVPGHTLGAVSYQVEDAVFTGDTLFIGGCGRLFEGTPEGMVASLGKLAALPPSTRVFCGHEYTVNNLRFAHTVEPDNEAISRKLTKAQEARERGEPTVGSTMGEELETNPFLRCDASAVRARFPGDGRAEVFAAVRRAKDSFR</sequence>
<feature type="domain" description="Metallo-beta-lactamase" evidence="7">
    <location>
        <begin position="11"/>
        <end position="168"/>
    </location>
</feature>
<dbReference type="InterPro" id="IPR017782">
    <property type="entry name" value="Hydroxyacylglutathione_Hdrlase"/>
</dbReference>
<comment type="similarity">
    <text evidence="1 5">Belongs to the metallo-beta-lactamase superfamily. Glyoxalase II family.</text>
</comment>
<evidence type="ECO:0000256" key="6">
    <source>
        <dbReference type="SAM" id="MobiDB-lite"/>
    </source>
</evidence>
<dbReference type="SUPFAM" id="SSF56281">
    <property type="entry name" value="Metallo-hydrolase/oxidoreductase"/>
    <property type="match status" value="1"/>
</dbReference>
<evidence type="ECO:0000256" key="2">
    <source>
        <dbReference type="ARBA" id="ARBA00022723"/>
    </source>
</evidence>
<feature type="binding site" evidence="5">
    <location>
        <position position="130"/>
    </location>
    <ligand>
        <name>Zn(2+)</name>
        <dbReference type="ChEBI" id="CHEBI:29105"/>
        <label>1</label>
    </ligand>
</feature>
<keyword evidence="4 5" id="KW-0862">Zinc</keyword>
<reference evidence="8 9" key="1">
    <citation type="submission" date="2013-05" db="EMBL/GenBank/DDBJ databases">
        <title>Genome assembly of Chondromyces apiculatus DSM 436.</title>
        <authorList>
            <person name="Sharma G."/>
            <person name="Khatri I."/>
            <person name="Kaur C."/>
            <person name="Mayilraj S."/>
            <person name="Subramanian S."/>
        </authorList>
    </citation>
    <scope>NUCLEOTIDE SEQUENCE [LARGE SCALE GENOMIC DNA]</scope>
    <source>
        <strain evidence="8 9">DSM 436</strain>
    </source>
</reference>
<dbReference type="AlphaFoldDB" id="A0A017TCV1"/>
<dbReference type="InterPro" id="IPR035680">
    <property type="entry name" value="Clx_II_MBL"/>
</dbReference>
<evidence type="ECO:0000313" key="9">
    <source>
        <dbReference type="Proteomes" id="UP000019678"/>
    </source>
</evidence>
<dbReference type="PANTHER" id="PTHR11935:SF7">
    <property type="entry name" value="HYDROXYACYLGLUTATHIONE HYDROLASE 2, CHLOROPLASTIC-RELATED"/>
    <property type="match status" value="1"/>
</dbReference>
<dbReference type="HAMAP" id="MF_01374">
    <property type="entry name" value="Glyoxalase_2"/>
    <property type="match status" value="1"/>
</dbReference>
<comment type="subunit">
    <text evidence="5">Monomer.</text>
</comment>
<feature type="binding site" evidence="5">
    <location>
        <position position="56"/>
    </location>
    <ligand>
        <name>Zn(2+)</name>
        <dbReference type="ChEBI" id="CHEBI:29105"/>
        <label>1</label>
    </ligand>
</feature>
<dbReference type="EC" id="3.1.2.6" evidence="5"/>
<comment type="pathway">
    <text evidence="5">Secondary metabolite metabolism; methylglyoxal degradation; (R)-lactate from methylglyoxal: step 2/2.</text>
</comment>
<keyword evidence="3 5" id="KW-0378">Hydrolase</keyword>
<feature type="binding site" evidence="5">
    <location>
        <position position="58"/>
    </location>
    <ligand>
        <name>Zn(2+)</name>
        <dbReference type="ChEBI" id="CHEBI:29105"/>
        <label>2</label>
    </ligand>
</feature>
<comment type="caution">
    <text evidence="8">The sequence shown here is derived from an EMBL/GenBank/DDBJ whole genome shotgun (WGS) entry which is preliminary data.</text>
</comment>
<dbReference type="InterPro" id="IPR001279">
    <property type="entry name" value="Metallo-B-lactamas"/>
</dbReference>
<feature type="binding site" evidence="5">
    <location>
        <position position="59"/>
    </location>
    <ligand>
        <name>Zn(2+)</name>
        <dbReference type="ChEBI" id="CHEBI:29105"/>
        <label>2</label>
    </ligand>
</feature>
<comment type="cofactor">
    <cofactor evidence="5">
        <name>Zn(2+)</name>
        <dbReference type="ChEBI" id="CHEBI:29105"/>
    </cofactor>
    <text evidence="5">Binds 2 Zn(2+) ions per subunit.</text>
</comment>
<comment type="catalytic activity">
    <reaction evidence="5">
        <text>an S-(2-hydroxyacyl)glutathione + H2O = a 2-hydroxy carboxylate + glutathione + H(+)</text>
        <dbReference type="Rhea" id="RHEA:21864"/>
        <dbReference type="ChEBI" id="CHEBI:15377"/>
        <dbReference type="ChEBI" id="CHEBI:15378"/>
        <dbReference type="ChEBI" id="CHEBI:57925"/>
        <dbReference type="ChEBI" id="CHEBI:58896"/>
        <dbReference type="ChEBI" id="CHEBI:71261"/>
        <dbReference type="EC" id="3.1.2.6"/>
    </reaction>
</comment>
<keyword evidence="2 5" id="KW-0479">Metal-binding</keyword>
<keyword evidence="9" id="KW-1185">Reference proteome</keyword>
<protein>
    <recommendedName>
        <fullName evidence="5">Hydroxyacylglutathione hydrolase</fullName>
        <ecNumber evidence="5">3.1.2.6</ecNumber>
    </recommendedName>
    <alternativeName>
        <fullName evidence="5">Glyoxalase II</fullName>
        <shortName evidence="5">Glx II</shortName>
    </alternativeName>
</protein>
<name>A0A017TCV1_9BACT</name>
<evidence type="ECO:0000313" key="8">
    <source>
        <dbReference type="EMBL" id="EYF06640.1"/>
    </source>
</evidence>
<dbReference type="PANTHER" id="PTHR11935">
    <property type="entry name" value="BETA LACTAMASE DOMAIN"/>
    <property type="match status" value="1"/>
</dbReference>
<evidence type="ECO:0000259" key="7">
    <source>
        <dbReference type="SMART" id="SM00849"/>
    </source>
</evidence>
<dbReference type="InterPro" id="IPR032282">
    <property type="entry name" value="HAGH_C"/>
</dbReference>
<feature type="binding site" evidence="5">
    <location>
        <position position="130"/>
    </location>
    <ligand>
        <name>Zn(2+)</name>
        <dbReference type="ChEBI" id="CHEBI:29105"/>
        <label>2</label>
    </ligand>
</feature>
<dbReference type="PIRSF" id="PIRSF005457">
    <property type="entry name" value="Glx"/>
    <property type="match status" value="1"/>
</dbReference>
<evidence type="ECO:0000256" key="4">
    <source>
        <dbReference type="ARBA" id="ARBA00022833"/>
    </source>
</evidence>
<feature type="region of interest" description="Disordered" evidence="6">
    <location>
        <begin position="195"/>
        <end position="214"/>
    </location>
</feature>
<dbReference type="GO" id="GO:0004416">
    <property type="term" value="F:hydroxyacylglutathione hydrolase activity"/>
    <property type="evidence" value="ECO:0007669"/>
    <property type="project" value="UniProtKB-UniRule"/>
</dbReference>
<dbReference type="OrthoDB" id="9802248at2"/>
<feature type="binding site" evidence="5">
    <location>
        <position position="168"/>
    </location>
    <ligand>
        <name>Zn(2+)</name>
        <dbReference type="ChEBI" id="CHEBI:29105"/>
        <label>2</label>
    </ligand>
</feature>
<dbReference type="EMBL" id="ASRX01000015">
    <property type="protein sequence ID" value="EYF06640.1"/>
    <property type="molecule type" value="Genomic_DNA"/>
</dbReference>
<dbReference type="CDD" id="cd07723">
    <property type="entry name" value="hydroxyacylglutathione_hydrolase_MBL-fold"/>
    <property type="match status" value="1"/>
</dbReference>
<dbReference type="STRING" id="1192034.CAP_1770"/>
<dbReference type="GO" id="GO:0046872">
    <property type="term" value="F:metal ion binding"/>
    <property type="evidence" value="ECO:0007669"/>
    <property type="project" value="UniProtKB-KW"/>
</dbReference>
<dbReference type="Proteomes" id="UP000019678">
    <property type="component" value="Unassembled WGS sequence"/>
</dbReference>
<dbReference type="NCBIfam" id="TIGR03413">
    <property type="entry name" value="GSH_gloB"/>
    <property type="match status" value="1"/>
</dbReference>
<comment type="function">
    <text evidence="5">Thiolesterase that catalyzes the hydrolysis of S-D-lactoyl-glutathione to form glutathione and D-lactic acid.</text>
</comment>
<feature type="binding site" evidence="5">
    <location>
        <position position="54"/>
    </location>
    <ligand>
        <name>Zn(2+)</name>
        <dbReference type="ChEBI" id="CHEBI:29105"/>
        <label>1</label>
    </ligand>
</feature>
<evidence type="ECO:0000256" key="1">
    <source>
        <dbReference type="ARBA" id="ARBA00006759"/>
    </source>
</evidence>